<dbReference type="GeneID" id="38785057"/>
<dbReference type="InParanoid" id="A0A401H184"/>
<feature type="compositionally biased region" description="Basic and acidic residues" evidence="1">
    <location>
        <begin position="55"/>
        <end position="90"/>
    </location>
</feature>
<proteinExistence type="predicted"/>
<sequence length="608" mass="65960">MPAKRNPTSSTVTVTTGVGGMKTRRSTVQDTADDDDNVDDCGQSTDKNEPVPPADVHDDAGDPSREADPSRSGRSERDGVVDTPGDRDARTGAADDNTVGDQHRVPDTNMDEPQLSQLWNDTEDLLAAIKVRFNESDVSYQQAISYANRATREANATRARAVNAQRDFEEAIGKIRSSILRIKKPENPEIDDLETPLREFSSRAADEATHQSRPPVGVEGDRPQSPPINSDDYVERSLDMLFRPRDRNETDAMYNIRLDGQTRFLDVRGAEQRRREREARINETWQQAESRVDMRARWGSAMPFATLRTAFGDAPPPGPPGGGGSNNPPRRGGMPARGRGSHSVYSGRGFRSGGFPGGGGDGGPPDGDGDSSPHGSGSDGDNGDDDESSERSSVRNLDRHATRSPSYLQGRHSMPRGSVPRQQQQPQPGYTLPAVDDPFMRDGVRIIHKKKVRQALPQRIALENFPLPDKYSDLDEDWHQFMGQLLKDNIASVTVASTLYVHLIPESNNYRLRDVAIHSAKCGVNMQMAQDALSVWARGTLPGPNAEAAPEQPAPGPSNIAPTAADSTQDGHATIAGDPVGNMPTEPVPRQDAVMTDVNPAAVNGNPA</sequence>
<feature type="region of interest" description="Disordered" evidence="1">
    <location>
        <begin position="1"/>
        <end position="113"/>
    </location>
</feature>
<feature type="compositionally biased region" description="Gly residues" evidence="1">
    <location>
        <begin position="350"/>
        <end position="366"/>
    </location>
</feature>
<feature type="region of interest" description="Disordered" evidence="1">
    <location>
        <begin position="203"/>
        <end position="235"/>
    </location>
</feature>
<feature type="region of interest" description="Disordered" evidence="1">
    <location>
        <begin position="308"/>
        <end position="436"/>
    </location>
</feature>
<reference evidence="2 3" key="1">
    <citation type="journal article" date="2018" name="Sci. Rep.">
        <title>Genome sequence of the cauliflower mushroom Sparassis crispa (Hanabiratake) and its association with beneficial usage.</title>
        <authorList>
            <person name="Kiyama R."/>
            <person name="Furutani Y."/>
            <person name="Kawaguchi K."/>
            <person name="Nakanishi T."/>
        </authorList>
    </citation>
    <scope>NUCLEOTIDE SEQUENCE [LARGE SCALE GENOMIC DNA]</scope>
</reference>
<dbReference type="RefSeq" id="XP_027619053.1">
    <property type="nucleotide sequence ID" value="XM_027763252.1"/>
</dbReference>
<feature type="compositionally biased region" description="Basic and acidic residues" evidence="1">
    <location>
        <begin position="389"/>
        <end position="401"/>
    </location>
</feature>
<dbReference type="AlphaFoldDB" id="A0A401H184"/>
<name>A0A401H184_9APHY</name>
<dbReference type="EMBL" id="BFAD01000012">
    <property type="protein sequence ID" value="GBE88140.1"/>
    <property type="molecule type" value="Genomic_DNA"/>
</dbReference>
<feature type="compositionally biased region" description="Low complexity" evidence="1">
    <location>
        <begin position="542"/>
        <end position="551"/>
    </location>
</feature>
<feature type="compositionally biased region" description="Low complexity" evidence="1">
    <location>
        <begin position="326"/>
        <end position="338"/>
    </location>
</feature>
<evidence type="ECO:0000313" key="2">
    <source>
        <dbReference type="EMBL" id="GBE88140.1"/>
    </source>
</evidence>
<evidence type="ECO:0000313" key="3">
    <source>
        <dbReference type="Proteomes" id="UP000287166"/>
    </source>
</evidence>
<protein>
    <submittedName>
        <fullName evidence="2">Uncharacterized protein</fullName>
    </submittedName>
</protein>
<accession>A0A401H184</accession>
<organism evidence="2 3">
    <name type="scientific">Sparassis crispa</name>
    <dbReference type="NCBI Taxonomy" id="139825"/>
    <lineage>
        <taxon>Eukaryota</taxon>
        <taxon>Fungi</taxon>
        <taxon>Dikarya</taxon>
        <taxon>Basidiomycota</taxon>
        <taxon>Agaricomycotina</taxon>
        <taxon>Agaricomycetes</taxon>
        <taxon>Polyporales</taxon>
        <taxon>Sparassidaceae</taxon>
        <taxon>Sparassis</taxon>
    </lineage>
</organism>
<evidence type="ECO:0000256" key="1">
    <source>
        <dbReference type="SAM" id="MobiDB-lite"/>
    </source>
</evidence>
<feature type="region of interest" description="Disordered" evidence="1">
    <location>
        <begin position="542"/>
        <end position="608"/>
    </location>
</feature>
<comment type="caution">
    <text evidence="2">The sequence shown here is derived from an EMBL/GenBank/DDBJ whole genome shotgun (WGS) entry which is preliminary data.</text>
</comment>
<dbReference type="Proteomes" id="UP000287166">
    <property type="component" value="Unassembled WGS sequence"/>
</dbReference>
<gene>
    <name evidence="2" type="ORF">SCP_1203700</name>
</gene>
<keyword evidence="3" id="KW-1185">Reference proteome</keyword>